<accession>A0A372J9P1</accession>
<organism evidence="4 5">
    <name type="scientific">Actinomadura logoneensis</name>
    <dbReference type="NCBI Taxonomy" id="2293572"/>
    <lineage>
        <taxon>Bacteria</taxon>
        <taxon>Bacillati</taxon>
        <taxon>Actinomycetota</taxon>
        <taxon>Actinomycetes</taxon>
        <taxon>Streptosporangiales</taxon>
        <taxon>Thermomonosporaceae</taxon>
        <taxon>Actinomadura</taxon>
    </lineage>
</organism>
<dbReference type="Gene3D" id="3.40.50.720">
    <property type="entry name" value="NAD(P)-binding Rossmann-like Domain"/>
    <property type="match status" value="1"/>
</dbReference>
<dbReference type="PANTHER" id="PTHR42793">
    <property type="entry name" value="COA BINDING DOMAIN CONTAINING PROTEIN"/>
    <property type="match status" value="1"/>
</dbReference>
<evidence type="ECO:0000313" key="5">
    <source>
        <dbReference type="Proteomes" id="UP000261811"/>
    </source>
</evidence>
<dbReference type="Proteomes" id="UP000261811">
    <property type="component" value="Unassembled WGS sequence"/>
</dbReference>
<dbReference type="PROSITE" id="PS50975">
    <property type="entry name" value="ATP_GRASP"/>
    <property type="match status" value="1"/>
</dbReference>
<dbReference type="SMART" id="SM00881">
    <property type="entry name" value="CoA_binding"/>
    <property type="match status" value="1"/>
</dbReference>
<dbReference type="Gene3D" id="3.40.630.30">
    <property type="match status" value="1"/>
</dbReference>
<keyword evidence="4" id="KW-0808">Transferase</keyword>
<sequence>MRAQTSSGRVYALLTDGSQVEIRRLTADDREAVRALHRGLSDESLYRRFFGLNRAMADQVADQVCRPDSPEHAALGAWLRGELVGVAGYEASDVPDEAEIAMAVADRTHHRGVGTLLLEHLGSLARERGIVAFRADTLAENGAMLRVFADAGMPARRRATSGVVEITMPLVTDERYLDAVAERERNTTVVSLAPLLRPRAVVVVGASRRTGTVGTALLRSIRDGGFAGPLYAVNPHAAGTELHGVPCVASLSDLPGPVDLAVVAVPADALAGVAAECGAAGVRGLVAITSGLSERQGAELLATCREHGIRLVGPNCLGVAETSGVTDASEASDAPAASGASDVSDAPHATGPLNATFAARPPARGVAGVAVQSGGVGIALLDHLSRLGIGVSSFASLGDKYDVSANDMLMWWESDETTRLGLLHVESFGSPRKFARTARRVAARMPLLTVLAGRSDPGTRAAASHTAAAATPEATRRALFEQAGIVATDDLGELVDAAAVLATQAPPSGPRVAVVSNAGGAGVLTADACTDAGLAVPDLAPATRRALAEALPAGAAVTDPVDTTAAVSAEAFRRAIDLLAADDSVDAVIAVVAPTALGELTGALDGCAKPIAAVVLGQPESVLVTERGVPSYAYPENAARALAHAWSYARRRDRAPGLPPELPGLHTGRAAALIEGFLKVAPDGGWLPPVPTFELLESYGLPLAPWRVARGEREAVAASAEIGGPVVLKADVEGVVHKTAAGALRLDLRGERAVRDAYRSLADGFGDRLRAVVVQAMAAEGVEVLCGAVQDDVFGPVVIFGAGGVDTEALADRAARLAPLTEREAEELAGAPRVAAVLAGHAARPAGDLPALRDALLRLSRLVADHQEIAELDLNPVIVRPDGIVAVDARVRLAPHRVWDPYLRRLR</sequence>
<dbReference type="OrthoDB" id="190266at2"/>
<keyword evidence="1" id="KW-0067">ATP-binding</keyword>
<dbReference type="GO" id="GO:0016747">
    <property type="term" value="F:acyltransferase activity, transferring groups other than amino-acyl groups"/>
    <property type="evidence" value="ECO:0007669"/>
    <property type="project" value="InterPro"/>
</dbReference>
<evidence type="ECO:0000256" key="1">
    <source>
        <dbReference type="PROSITE-ProRule" id="PRU00409"/>
    </source>
</evidence>
<protein>
    <submittedName>
        <fullName evidence="4">GNAT family N-acetyltransferase</fullName>
    </submittedName>
</protein>
<dbReference type="Gene3D" id="3.40.50.261">
    <property type="entry name" value="Succinyl-CoA synthetase domains"/>
    <property type="match status" value="2"/>
</dbReference>
<dbReference type="SUPFAM" id="SSF55729">
    <property type="entry name" value="Acyl-CoA N-acyltransferases (Nat)"/>
    <property type="match status" value="1"/>
</dbReference>
<dbReference type="SUPFAM" id="SSF51735">
    <property type="entry name" value="NAD(P)-binding Rossmann-fold domains"/>
    <property type="match status" value="1"/>
</dbReference>
<feature type="domain" description="ATP-grasp" evidence="2">
    <location>
        <begin position="693"/>
        <end position="730"/>
    </location>
</feature>
<dbReference type="InterPro" id="IPR003781">
    <property type="entry name" value="CoA-bd"/>
</dbReference>
<dbReference type="PROSITE" id="PS51186">
    <property type="entry name" value="GNAT"/>
    <property type="match status" value="1"/>
</dbReference>
<dbReference type="InterPro" id="IPR036291">
    <property type="entry name" value="NAD(P)-bd_dom_sf"/>
</dbReference>
<feature type="domain" description="N-acetyltransferase" evidence="3">
    <location>
        <begin position="20"/>
        <end position="171"/>
    </location>
</feature>
<evidence type="ECO:0000259" key="3">
    <source>
        <dbReference type="PROSITE" id="PS51186"/>
    </source>
</evidence>
<dbReference type="Pfam" id="PF19045">
    <property type="entry name" value="Ligase_CoA_2"/>
    <property type="match status" value="1"/>
</dbReference>
<gene>
    <name evidence="4" type="ORF">DZF91_36515</name>
</gene>
<dbReference type="Pfam" id="PF13607">
    <property type="entry name" value="Succ_CoA_lig"/>
    <property type="match status" value="1"/>
</dbReference>
<keyword evidence="1" id="KW-0547">Nucleotide-binding</keyword>
<dbReference type="Pfam" id="PF13380">
    <property type="entry name" value="CoA_binding_2"/>
    <property type="match status" value="1"/>
</dbReference>
<evidence type="ECO:0000313" key="4">
    <source>
        <dbReference type="EMBL" id="RFU36735.1"/>
    </source>
</evidence>
<dbReference type="GO" id="GO:0043758">
    <property type="term" value="F:acetate-CoA ligase (ADP-forming) activity"/>
    <property type="evidence" value="ECO:0007669"/>
    <property type="project" value="InterPro"/>
</dbReference>
<dbReference type="SUPFAM" id="SSF56059">
    <property type="entry name" value="Glutathione synthetase ATP-binding domain-like"/>
    <property type="match status" value="1"/>
</dbReference>
<dbReference type="GO" id="GO:0046872">
    <property type="term" value="F:metal ion binding"/>
    <property type="evidence" value="ECO:0007669"/>
    <property type="project" value="InterPro"/>
</dbReference>
<dbReference type="PANTHER" id="PTHR42793:SF1">
    <property type="entry name" value="PEPTIDYL-LYSINE N-ACETYLTRANSFERASE PATZ"/>
    <property type="match status" value="1"/>
</dbReference>
<dbReference type="EMBL" id="QURH01001036">
    <property type="protein sequence ID" value="RFU36735.1"/>
    <property type="molecule type" value="Genomic_DNA"/>
</dbReference>
<dbReference type="InterPro" id="IPR032875">
    <property type="entry name" value="Succ_CoA_lig_flav_dom"/>
</dbReference>
<dbReference type="Gene3D" id="3.30.470.20">
    <property type="entry name" value="ATP-grasp fold, B domain"/>
    <property type="match status" value="1"/>
</dbReference>
<dbReference type="RefSeq" id="WP_117361591.1">
    <property type="nucleotide sequence ID" value="NZ_QURH01001036.1"/>
</dbReference>
<dbReference type="InterPro" id="IPR043938">
    <property type="entry name" value="Ligase_CoA_dom"/>
</dbReference>
<dbReference type="Pfam" id="PF00583">
    <property type="entry name" value="Acetyltransf_1"/>
    <property type="match status" value="1"/>
</dbReference>
<reference evidence="4 5" key="1">
    <citation type="submission" date="2018-08" db="EMBL/GenBank/DDBJ databases">
        <title>Actinomadura jelena sp. nov., a novel Actinomycete isolated from soil in Chad.</title>
        <authorList>
            <person name="Shi L."/>
        </authorList>
    </citation>
    <scope>NUCLEOTIDE SEQUENCE [LARGE SCALE GENOMIC DNA]</scope>
    <source>
        <strain evidence="4 5">NEAU-G17</strain>
    </source>
</reference>
<keyword evidence="5" id="KW-1185">Reference proteome</keyword>
<dbReference type="InterPro" id="IPR016181">
    <property type="entry name" value="Acyl_CoA_acyltransferase"/>
</dbReference>
<dbReference type="InterPro" id="IPR011761">
    <property type="entry name" value="ATP-grasp"/>
</dbReference>
<dbReference type="Pfam" id="PF13549">
    <property type="entry name" value="ATP-grasp_5"/>
    <property type="match status" value="1"/>
</dbReference>
<name>A0A372J9P1_9ACTN</name>
<evidence type="ECO:0000259" key="2">
    <source>
        <dbReference type="PROSITE" id="PS50975"/>
    </source>
</evidence>
<dbReference type="SUPFAM" id="SSF52210">
    <property type="entry name" value="Succinyl-CoA synthetase domains"/>
    <property type="match status" value="2"/>
</dbReference>
<dbReference type="GO" id="GO:0005524">
    <property type="term" value="F:ATP binding"/>
    <property type="evidence" value="ECO:0007669"/>
    <property type="project" value="UniProtKB-UniRule"/>
</dbReference>
<dbReference type="InterPro" id="IPR016102">
    <property type="entry name" value="Succinyl-CoA_synth-like"/>
</dbReference>
<dbReference type="InterPro" id="IPR013815">
    <property type="entry name" value="ATP_grasp_subdomain_1"/>
</dbReference>
<proteinExistence type="predicted"/>
<dbReference type="Gene3D" id="3.30.1490.20">
    <property type="entry name" value="ATP-grasp fold, A domain"/>
    <property type="match status" value="1"/>
</dbReference>
<comment type="caution">
    <text evidence="4">The sequence shown here is derived from an EMBL/GenBank/DDBJ whole genome shotgun (WGS) entry which is preliminary data.</text>
</comment>
<dbReference type="AlphaFoldDB" id="A0A372J9P1"/>
<dbReference type="CDD" id="cd04301">
    <property type="entry name" value="NAT_SF"/>
    <property type="match status" value="1"/>
</dbReference>
<dbReference type="InterPro" id="IPR000182">
    <property type="entry name" value="GNAT_dom"/>
</dbReference>